<protein>
    <submittedName>
        <fullName evidence="1">Uncharacterized protein</fullName>
    </submittedName>
</protein>
<dbReference type="Proteomes" id="UP000827872">
    <property type="component" value="Linkage Group LG07"/>
</dbReference>
<dbReference type="EMBL" id="CM037620">
    <property type="protein sequence ID" value="KAH7995262.1"/>
    <property type="molecule type" value="Genomic_DNA"/>
</dbReference>
<comment type="caution">
    <text evidence="1">The sequence shown here is derived from an EMBL/GenBank/DDBJ whole genome shotgun (WGS) entry which is preliminary data.</text>
</comment>
<evidence type="ECO:0000313" key="1">
    <source>
        <dbReference type="EMBL" id="KAH7995262.1"/>
    </source>
</evidence>
<sequence length="284" mass="32491">MICLQTIFEAARNRGEKEFSTRKASIMFLLLIQLLISCSGTKEQPEELQKKRGEIPHFLTQYLLVKDLENNEGISELGLFGANSLAETTNMKKDESQRPKFVSPYTDAIQVVGSWVTTHVSPYSEGEKSPSSHPHSKREAESAFRKDAKRFWDLFMLKTKSRSEEVVLPIKTNEMYEEICSTLPFSQSIVYENCETVVMQNNLCFGKCSSFHVPGPEDRLYTFCSHCLPTKFSMKHLEMNCTRAAPLFKVVMIVEECKCEVQKIKDPEIGFLHSDVHANVYEHN</sequence>
<evidence type="ECO:0000313" key="2">
    <source>
        <dbReference type="Proteomes" id="UP000827872"/>
    </source>
</evidence>
<gene>
    <name evidence="1" type="ORF">K3G42_023718</name>
</gene>
<reference evidence="1" key="1">
    <citation type="submission" date="2021-08" db="EMBL/GenBank/DDBJ databases">
        <title>The first chromosome-level gecko genome reveals the dynamic sex chromosomes of Neotropical dwarf geckos (Sphaerodactylidae: Sphaerodactylus).</title>
        <authorList>
            <person name="Pinto B.J."/>
            <person name="Keating S.E."/>
            <person name="Gamble T."/>
        </authorList>
    </citation>
    <scope>NUCLEOTIDE SEQUENCE</scope>
    <source>
        <strain evidence="1">TG3544</strain>
    </source>
</reference>
<name>A0ACB8ER68_9SAUR</name>
<accession>A0ACB8ER68</accession>
<proteinExistence type="predicted"/>
<keyword evidence="2" id="KW-1185">Reference proteome</keyword>
<organism evidence="1 2">
    <name type="scientific">Sphaerodactylus townsendi</name>
    <dbReference type="NCBI Taxonomy" id="933632"/>
    <lineage>
        <taxon>Eukaryota</taxon>
        <taxon>Metazoa</taxon>
        <taxon>Chordata</taxon>
        <taxon>Craniata</taxon>
        <taxon>Vertebrata</taxon>
        <taxon>Euteleostomi</taxon>
        <taxon>Lepidosauria</taxon>
        <taxon>Squamata</taxon>
        <taxon>Bifurcata</taxon>
        <taxon>Gekkota</taxon>
        <taxon>Sphaerodactylidae</taxon>
        <taxon>Sphaerodactylus</taxon>
    </lineage>
</organism>